<dbReference type="SUPFAM" id="SSF54928">
    <property type="entry name" value="RNA-binding domain, RBD"/>
    <property type="match status" value="1"/>
</dbReference>
<dbReference type="SMART" id="SM00360">
    <property type="entry name" value="RRM"/>
    <property type="match status" value="1"/>
</dbReference>
<gene>
    <name evidence="3" type="ORF">DFP81_101178</name>
</gene>
<feature type="domain" description="RRM" evidence="2">
    <location>
        <begin position="34"/>
        <end position="112"/>
    </location>
</feature>
<evidence type="ECO:0000313" key="4">
    <source>
        <dbReference type="Proteomes" id="UP000256542"/>
    </source>
</evidence>
<dbReference type="InterPro" id="IPR050502">
    <property type="entry name" value="Euk_RNA-bind_prot"/>
</dbReference>
<dbReference type="PANTHER" id="PTHR48025">
    <property type="entry name" value="OS02G0815200 PROTEIN"/>
    <property type="match status" value="1"/>
</dbReference>
<reference evidence="3 4" key="1">
    <citation type="submission" date="2018-08" db="EMBL/GenBank/DDBJ databases">
        <title>Genomic Encyclopedia of Type Strains, Phase III (KMG-III): the genomes of soil and plant-associated and newly described type strains.</title>
        <authorList>
            <person name="Whitman W."/>
        </authorList>
    </citation>
    <scope>NUCLEOTIDE SEQUENCE [LARGE SCALE GENOMIC DNA]</scope>
    <source>
        <strain evidence="3 4">CECT 7375</strain>
    </source>
</reference>
<dbReference type="InterPro" id="IPR012677">
    <property type="entry name" value="Nucleotide-bd_a/b_plait_sf"/>
</dbReference>
<comment type="caution">
    <text evidence="3">The sequence shown here is derived from an EMBL/GenBank/DDBJ whole genome shotgun (WGS) entry which is preliminary data.</text>
</comment>
<dbReference type="InterPro" id="IPR000504">
    <property type="entry name" value="RRM_dom"/>
</dbReference>
<keyword evidence="1" id="KW-0694">RNA-binding</keyword>
<dbReference type="GO" id="GO:0003729">
    <property type="term" value="F:mRNA binding"/>
    <property type="evidence" value="ECO:0007669"/>
    <property type="project" value="TreeGrafter"/>
</dbReference>
<evidence type="ECO:0000313" key="3">
    <source>
        <dbReference type="EMBL" id="REG86613.1"/>
    </source>
</evidence>
<proteinExistence type="predicted"/>
<accession>A0A3E0DSV5</accession>
<dbReference type="PANTHER" id="PTHR48025:SF1">
    <property type="entry name" value="RRM DOMAIN-CONTAINING PROTEIN"/>
    <property type="match status" value="1"/>
</dbReference>
<dbReference type="Gene3D" id="3.30.70.330">
    <property type="match status" value="1"/>
</dbReference>
<dbReference type="InterPro" id="IPR035979">
    <property type="entry name" value="RBD_domain_sf"/>
</dbReference>
<dbReference type="Pfam" id="PF00076">
    <property type="entry name" value="RRM_1"/>
    <property type="match status" value="1"/>
</dbReference>
<sequence length="116" mass="12986">MGSASHAFFIARSSLWRVNLASLEKRLLKDENDMKILVRNLARNTTEEELHRLFSAHGTLQSCNLVLDKETGESKGFAFVEMPKVGEVKVAIKALNGMDLDGNKIRVKKAEDKAEK</sequence>
<keyword evidence="4" id="KW-1185">Reference proteome</keyword>
<name>A0A3E0DSV5_9GAMM</name>
<dbReference type="AlphaFoldDB" id="A0A3E0DSV5"/>
<dbReference type="EMBL" id="QUNG01000001">
    <property type="protein sequence ID" value="REG86613.1"/>
    <property type="molecule type" value="Genomic_DNA"/>
</dbReference>
<evidence type="ECO:0000256" key="1">
    <source>
        <dbReference type="ARBA" id="ARBA00022884"/>
    </source>
</evidence>
<dbReference type="Proteomes" id="UP000256542">
    <property type="component" value="Unassembled WGS sequence"/>
</dbReference>
<evidence type="ECO:0000259" key="2">
    <source>
        <dbReference type="PROSITE" id="PS50102"/>
    </source>
</evidence>
<organism evidence="3 4">
    <name type="scientific">Marinomonas pollencensis</name>
    <dbReference type="NCBI Taxonomy" id="491954"/>
    <lineage>
        <taxon>Bacteria</taxon>
        <taxon>Pseudomonadati</taxon>
        <taxon>Pseudomonadota</taxon>
        <taxon>Gammaproteobacteria</taxon>
        <taxon>Oceanospirillales</taxon>
        <taxon>Oceanospirillaceae</taxon>
        <taxon>Marinomonas</taxon>
    </lineage>
</organism>
<dbReference type="PROSITE" id="PS50102">
    <property type="entry name" value="RRM"/>
    <property type="match status" value="1"/>
</dbReference>
<protein>
    <submittedName>
        <fullName evidence="3">RNA recognition motif-containing protein</fullName>
    </submittedName>
</protein>
<dbReference type="RefSeq" id="WP_342769957.1">
    <property type="nucleotide sequence ID" value="NZ_QUNG01000001.1"/>
</dbReference>